<comment type="caution">
    <text evidence="5">The sequence shown here is derived from an EMBL/GenBank/DDBJ whole genome shotgun (WGS) entry which is preliminary data.</text>
</comment>
<dbReference type="PANTHER" id="PTHR42756">
    <property type="entry name" value="TRANSCRIPTIONAL REGULATOR, MARR"/>
    <property type="match status" value="1"/>
</dbReference>
<proteinExistence type="predicted"/>
<dbReference type="SMART" id="SM00347">
    <property type="entry name" value="HTH_MARR"/>
    <property type="match status" value="1"/>
</dbReference>
<keyword evidence="3" id="KW-0804">Transcription</keyword>
<dbReference type="PANTHER" id="PTHR42756:SF1">
    <property type="entry name" value="TRANSCRIPTIONAL REPRESSOR OF EMRAB OPERON"/>
    <property type="match status" value="1"/>
</dbReference>
<evidence type="ECO:0000313" key="5">
    <source>
        <dbReference type="EMBL" id="MBP2170095.1"/>
    </source>
</evidence>
<feature type="domain" description="HTH marR-type" evidence="4">
    <location>
        <begin position="31"/>
        <end position="162"/>
    </location>
</feature>
<evidence type="ECO:0000256" key="2">
    <source>
        <dbReference type="ARBA" id="ARBA00023125"/>
    </source>
</evidence>
<dbReference type="InterPro" id="IPR036388">
    <property type="entry name" value="WH-like_DNA-bd_sf"/>
</dbReference>
<keyword evidence="2 5" id="KW-0238">DNA-binding</keyword>
<dbReference type="PRINTS" id="PR00598">
    <property type="entry name" value="HTHMARR"/>
</dbReference>
<evidence type="ECO:0000259" key="4">
    <source>
        <dbReference type="PROSITE" id="PS50995"/>
    </source>
</evidence>
<dbReference type="InterPro" id="IPR000835">
    <property type="entry name" value="HTH_MarR-typ"/>
</dbReference>
<keyword evidence="6" id="KW-1185">Reference proteome</keyword>
<dbReference type="InterPro" id="IPR036390">
    <property type="entry name" value="WH_DNA-bd_sf"/>
</dbReference>
<dbReference type="RefSeq" id="WP_026111661.1">
    <property type="nucleotide sequence ID" value="NZ_JAGGMQ010000001.1"/>
</dbReference>
<gene>
    <name evidence="5" type="ORF">J2125_003287</name>
</gene>
<dbReference type="Gene3D" id="1.10.10.10">
    <property type="entry name" value="Winged helix-like DNA-binding domain superfamily/Winged helix DNA-binding domain"/>
    <property type="match status" value="1"/>
</dbReference>
<organism evidence="5 6">
    <name type="scientific">Winslowiella toletana</name>
    <dbReference type="NCBI Taxonomy" id="92490"/>
    <lineage>
        <taxon>Bacteria</taxon>
        <taxon>Pseudomonadati</taxon>
        <taxon>Pseudomonadota</taxon>
        <taxon>Gammaproteobacteria</taxon>
        <taxon>Enterobacterales</taxon>
        <taxon>Erwiniaceae</taxon>
        <taxon>Winslowiella</taxon>
    </lineage>
</organism>
<dbReference type="Proteomes" id="UP001195624">
    <property type="component" value="Unassembled WGS sequence"/>
</dbReference>
<evidence type="ECO:0000256" key="3">
    <source>
        <dbReference type="ARBA" id="ARBA00023163"/>
    </source>
</evidence>
<keyword evidence="1" id="KW-0805">Transcription regulation</keyword>
<dbReference type="SUPFAM" id="SSF46785">
    <property type="entry name" value="Winged helix' DNA-binding domain"/>
    <property type="match status" value="1"/>
</dbReference>
<dbReference type="GO" id="GO:0003677">
    <property type="term" value="F:DNA binding"/>
    <property type="evidence" value="ECO:0007669"/>
    <property type="project" value="UniProtKB-KW"/>
</dbReference>
<sequence>MTSRKPDAVDVILEQWRRERPDIDASPMGPMGRLKRCIMLLEPRIEAAFAPFGLTRWQFDMLATLRRAGTPFCLSPTALFSALMITSGTMTHRLKLLEASELIERLPNTDDARSMLVQLTEKGLALINRVVEVHVENEKRLLALIPPNTLEELDNALSQLMVALEENPAVSGKKQ</sequence>
<dbReference type="EMBL" id="JAGGMQ010000001">
    <property type="protein sequence ID" value="MBP2170095.1"/>
    <property type="molecule type" value="Genomic_DNA"/>
</dbReference>
<name>A0ABS4PD99_9GAMM</name>
<accession>A0ABS4PD99</accession>
<dbReference type="Pfam" id="PF01047">
    <property type="entry name" value="MarR"/>
    <property type="match status" value="1"/>
</dbReference>
<reference evidence="6" key="1">
    <citation type="submission" date="2023-07" db="EMBL/GenBank/DDBJ databases">
        <title>Genome mining of underrepresented organisms for secondary metabolites.</title>
        <authorList>
            <person name="D'Agostino P.M."/>
        </authorList>
    </citation>
    <scope>NUCLEOTIDE SEQUENCE [LARGE SCALE GENOMIC DNA]</scope>
    <source>
        <strain evidence="6">WS4403</strain>
    </source>
</reference>
<evidence type="ECO:0000256" key="1">
    <source>
        <dbReference type="ARBA" id="ARBA00023015"/>
    </source>
</evidence>
<dbReference type="PROSITE" id="PS50995">
    <property type="entry name" value="HTH_MARR_2"/>
    <property type="match status" value="1"/>
</dbReference>
<evidence type="ECO:0000313" key="6">
    <source>
        <dbReference type="Proteomes" id="UP001195624"/>
    </source>
</evidence>
<protein>
    <submittedName>
        <fullName evidence="5">DNA-binding MarR family transcriptional regulator</fullName>
    </submittedName>
</protein>